<organism evidence="1 2">
    <name type="scientific">Periconia macrospinosa</name>
    <dbReference type="NCBI Taxonomy" id="97972"/>
    <lineage>
        <taxon>Eukaryota</taxon>
        <taxon>Fungi</taxon>
        <taxon>Dikarya</taxon>
        <taxon>Ascomycota</taxon>
        <taxon>Pezizomycotina</taxon>
        <taxon>Dothideomycetes</taxon>
        <taxon>Pleosporomycetidae</taxon>
        <taxon>Pleosporales</taxon>
        <taxon>Massarineae</taxon>
        <taxon>Periconiaceae</taxon>
        <taxon>Periconia</taxon>
    </lineage>
</organism>
<dbReference type="EMBL" id="KZ805394">
    <property type="protein sequence ID" value="PVH99341.1"/>
    <property type="molecule type" value="Genomic_DNA"/>
</dbReference>
<reference evidence="1 2" key="1">
    <citation type="journal article" date="2018" name="Sci. Rep.">
        <title>Comparative genomics provides insights into the lifestyle and reveals functional heterogeneity of dark septate endophytic fungi.</title>
        <authorList>
            <person name="Knapp D.G."/>
            <person name="Nemeth J.B."/>
            <person name="Barry K."/>
            <person name="Hainaut M."/>
            <person name="Henrissat B."/>
            <person name="Johnson J."/>
            <person name="Kuo A."/>
            <person name="Lim J.H.P."/>
            <person name="Lipzen A."/>
            <person name="Nolan M."/>
            <person name="Ohm R.A."/>
            <person name="Tamas L."/>
            <person name="Grigoriev I.V."/>
            <person name="Spatafora J.W."/>
            <person name="Nagy L.G."/>
            <person name="Kovacs G.M."/>
        </authorList>
    </citation>
    <scope>NUCLEOTIDE SEQUENCE [LARGE SCALE GENOMIC DNA]</scope>
    <source>
        <strain evidence="1 2">DSE2036</strain>
    </source>
</reference>
<keyword evidence="2" id="KW-1185">Reference proteome</keyword>
<accession>A0A2V1DNA9</accession>
<sequence>MEECDFEGLRFLRNHPDSTVDAARHIGDLFKEAMREHYAHGGESLVEAMKMAGISDVKMDVQNQYSTTEHSKESIFNIYVLKTVKMVVQSVSVMFDFSIAPDPVPVLPSSTDGLLTAFSSPEGGSVGGSLVQEIQEYGIGSRLFALLD</sequence>
<evidence type="ECO:0000313" key="2">
    <source>
        <dbReference type="Proteomes" id="UP000244855"/>
    </source>
</evidence>
<dbReference type="Proteomes" id="UP000244855">
    <property type="component" value="Unassembled WGS sequence"/>
</dbReference>
<proteinExistence type="predicted"/>
<evidence type="ECO:0000313" key="1">
    <source>
        <dbReference type="EMBL" id="PVH99341.1"/>
    </source>
</evidence>
<gene>
    <name evidence="1" type="ORF">DM02DRAFT_729273</name>
</gene>
<name>A0A2V1DNA9_9PLEO</name>
<protein>
    <submittedName>
        <fullName evidence="1">Uncharacterized protein</fullName>
    </submittedName>
</protein>
<dbReference type="AlphaFoldDB" id="A0A2V1DNA9"/>